<sequence>MLREKAKERGSGFWRKEVRKDFRENLYSIFVDNLNLVVDQEGLWVIFRCFGQVKDMYLSSKNRMCNRCYTFVRFASMSEASKVVEVVEMTIGMHIYGWPISSKLAAYGWSNQRSNSIHRLVNHSRDNEVKKEDYRGLSYQNIKHGYGSLC</sequence>
<evidence type="ECO:0000313" key="4">
    <source>
        <dbReference type="Proteomes" id="UP001281410"/>
    </source>
</evidence>
<gene>
    <name evidence="3" type="ORF">Dsin_021315</name>
</gene>
<name>A0AAD9ZZX8_9ROSI</name>
<feature type="domain" description="RRM" evidence="2">
    <location>
        <begin position="27"/>
        <end position="107"/>
    </location>
</feature>
<protein>
    <recommendedName>
        <fullName evidence="2">RRM domain-containing protein</fullName>
    </recommendedName>
</protein>
<dbReference type="InterPro" id="IPR000504">
    <property type="entry name" value="RRM_dom"/>
</dbReference>
<dbReference type="PROSITE" id="PS50102">
    <property type="entry name" value="RRM"/>
    <property type="match status" value="1"/>
</dbReference>
<dbReference type="InterPro" id="IPR035979">
    <property type="entry name" value="RBD_domain_sf"/>
</dbReference>
<dbReference type="AlphaFoldDB" id="A0AAD9ZZX8"/>
<comment type="caution">
    <text evidence="3">The sequence shown here is derived from an EMBL/GenBank/DDBJ whole genome shotgun (WGS) entry which is preliminary data.</text>
</comment>
<dbReference type="Pfam" id="PF00076">
    <property type="entry name" value="RRM_1"/>
    <property type="match status" value="1"/>
</dbReference>
<keyword evidence="4" id="KW-1185">Reference proteome</keyword>
<dbReference type="SUPFAM" id="SSF54928">
    <property type="entry name" value="RNA-binding domain, RBD"/>
    <property type="match status" value="1"/>
</dbReference>
<accession>A0AAD9ZZX8</accession>
<proteinExistence type="predicted"/>
<organism evidence="3 4">
    <name type="scientific">Dipteronia sinensis</name>
    <dbReference type="NCBI Taxonomy" id="43782"/>
    <lineage>
        <taxon>Eukaryota</taxon>
        <taxon>Viridiplantae</taxon>
        <taxon>Streptophyta</taxon>
        <taxon>Embryophyta</taxon>
        <taxon>Tracheophyta</taxon>
        <taxon>Spermatophyta</taxon>
        <taxon>Magnoliopsida</taxon>
        <taxon>eudicotyledons</taxon>
        <taxon>Gunneridae</taxon>
        <taxon>Pentapetalae</taxon>
        <taxon>rosids</taxon>
        <taxon>malvids</taxon>
        <taxon>Sapindales</taxon>
        <taxon>Sapindaceae</taxon>
        <taxon>Hippocastanoideae</taxon>
        <taxon>Acereae</taxon>
        <taxon>Dipteronia</taxon>
    </lineage>
</organism>
<dbReference type="Gene3D" id="3.30.70.330">
    <property type="match status" value="1"/>
</dbReference>
<evidence type="ECO:0000313" key="3">
    <source>
        <dbReference type="EMBL" id="KAK3197900.1"/>
    </source>
</evidence>
<dbReference type="EMBL" id="JANJYJ010000007">
    <property type="protein sequence ID" value="KAK3197900.1"/>
    <property type="molecule type" value="Genomic_DNA"/>
</dbReference>
<evidence type="ECO:0000256" key="1">
    <source>
        <dbReference type="PROSITE-ProRule" id="PRU00176"/>
    </source>
</evidence>
<dbReference type="CDD" id="cd00590">
    <property type="entry name" value="RRM_SF"/>
    <property type="match status" value="1"/>
</dbReference>
<dbReference type="Proteomes" id="UP001281410">
    <property type="component" value="Unassembled WGS sequence"/>
</dbReference>
<reference evidence="3" key="1">
    <citation type="journal article" date="2023" name="Plant J.">
        <title>Genome sequences and population genomics provide insights into the demographic history, inbreeding, and mutation load of two 'living fossil' tree species of Dipteronia.</title>
        <authorList>
            <person name="Feng Y."/>
            <person name="Comes H.P."/>
            <person name="Chen J."/>
            <person name="Zhu S."/>
            <person name="Lu R."/>
            <person name="Zhang X."/>
            <person name="Li P."/>
            <person name="Qiu J."/>
            <person name="Olsen K.M."/>
            <person name="Qiu Y."/>
        </authorList>
    </citation>
    <scope>NUCLEOTIDE SEQUENCE</scope>
    <source>
        <strain evidence="3">NBL</strain>
    </source>
</reference>
<evidence type="ECO:0000259" key="2">
    <source>
        <dbReference type="PROSITE" id="PS50102"/>
    </source>
</evidence>
<dbReference type="InterPro" id="IPR012677">
    <property type="entry name" value="Nucleotide-bd_a/b_plait_sf"/>
</dbReference>
<dbReference type="GO" id="GO:0003723">
    <property type="term" value="F:RNA binding"/>
    <property type="evidence" value="ECO:0007669"/>
    <property type="project" value="UniProtKB-UniRule"/>
</dbReference>
<keyword evidence="1" id="KW-0694">RNA-binding</keyword>